<proteinExistence type="predicted"/>
<dbReference type="EMBL" id="JAUJDW010000030">
    <property type="protein sequence ID" value="KAK0650976.1"/>
    <property type="molecule type" value="Genomic_DNA"/>
</dbReference>
<keyword evidence="3" id="KW-1185">Reference proteome</keyword>
<evidence type="ECO:0008006" key="4">
    <source>
        <dbReference type="Google" id="ProtNLM"/>
    </source>
</evidence>
<dbReference type="AlphaFoldDB" id="A0AA40CTI5"/>
<comment type="caution">
    <text evidence="2">The sequence shown here is derived from an EMBL/GenBank/DDBJ whole genome shotgun (WGS) entry which is preliminary data.</text>
</comment>
<keyword evidence="1" id="KW-0732">Signal</keyword>
<sequence>MRLLSISLLFSLVGFTSIVKSEEHFGECSQDDSHGGCGYEPDDGIELEEPCDPNSPCTVTDAICYYDDGDPDNLAECS</sequence>
<feature type="chain" id="PRO_5041320984" description="Secreted protein" evidence="1">
    <location>
        <begin position="22"/>
        <end position="78"/>
    </location>
</feature>
<protein>
    <recommendedName>
        <fullName evidence="4">Secreted protein</fullName>
    </recommendedName>
</protein>
<evidence type="ECO:0000256" key="1">
    <source>
        <dbReference type="SAM" id="SignalP"/>
    </source>
</evidence>
<dbReference type="Proteomes" id="UP001175001">
    <property type="component" value="Unassembled WGS sequence"/>
</dbReference>
<accession>A0AA40CTI5</accession>
<feature type="signal peptide" evidence="1">
    <location>
        <begin position="1"/>
        <end position="21"/>
    </location>
</feature>
<gene>
    <name evidence="2" type="ORF">DIS24_g6394</name>
</gene>
<evidence type="ECO:0000313" key="3">
    <source>
        <dbReference type="Proteomes" id="UP001175001"/>
    </source>
</evidence>
<reference evidence="2" key="1">
    <citation type="submission" date="2023-06" db="EMBL/GenBank/DDBJ databases">
        <title>Multi-omics analyses reveal the molecular pathogenesis toolkit of Lasiodiplodia hormozganensis, a cross-kingdom pathogen.</title>
        <authorList>
            <person name="Felix C."/>
            <person name="Meneses R."/>
            <person name="Goncalves M.F.M."/>
            <person name="Tilleman L."/>
            <person name="Duarte A.S."/>
            <person name="Jorrin-Novo J.V."/>
            <person name="Van De Peer Y."/>
            <person name="Deforce D."/>
            <person name="Van Nieuwerburgh F."/>
            <person name="Esteves A.C."/>
            <person name="Alves A."/>
        </authorList>
    </citation>
    <scope>NUCLEOTIDE SEQUENCE</scope>
    <source>
        <strain evidence="2">CBS 339.90</strain>
    </source>
</reference>
<organism evidence="2 3">
    <name type="scientific">Lasiodiplodia hormozganensis</name>
    <dbReference type="NCBI Taxonomy" id="869390"/>
    <lineage>
        <taxon>Eukaryota</taxon>
        <taxon>Fungi</taxon>
        <taxon>Dikarya</taxon>
        <taxon>Ascomycota</taxon>
        <taxon>Pezizomycotina</taxon>
        <taxon>Dothideomycetes</taxon>
        <taxon>Dothideomycetes incertae sedis</taxon>
        <taxon>Botryosphaeriales</taxon>
        <taxon>Botryosphaeriaceae</taxon>
        <taxon>Lasiodiplodia</taxon>
    </lineage>
</organism>
<evidence type="ECO:0000313" key="2">
    <source>
        <dbReference type="EMBL" id="KAK0650976.1"/>
    </source>
</evidence>
<name>A0AA40CTI5_9PEZI</name>